<protein>
    <submittedName>
        <fullName evidence="1">YlbF family regulator</fullName>
    </submittedName>
</protein>
<comment type="caution">
    <text evidence="1">The sequence shown here is derived from an EMBL/GenBank/DDBJ whole genome shotgun (WGS) entry which is preliminary data.</text>
</comment>
<dbReference type="RefSeq" id="WP_022213527.1">
    <property type="nucleotide sequence ID" value="NZ_JBBMEI010000004.1"/>
</dbReference>
<sequence>METVNRNIHALLNSIQKCQVYKDFKKQEAILNKNPELAQRVQHFRAENFKLQNEGDPENILAKAEQLARESEELRSFPEVNAYLDAELALCRMMQKICRTLTDGIEMNIPRI</sequence>
<dbReference type="InterPro" id="IPR023378">
    <property type="entry name" value="YheA/YmcA-like_dom_sf"/>
</dbReference>
<keyword evidence="2" id="KW-1185">Reference proteome</keyword>
<evidence type="ECO:0000313" key="2">
    <source>
        <dbReference type="Proteomes" id="UP001446032"/>
    </source>
</evidence>
<dbReference type="SUPFAM" id="SSF158622">
    <property type="entry name" value="YheA/YmcA-like"/>
    <property type="match status" value="1"/>
</dbReference>
<evidence type="ECO:0000313" key="1">
    <source>
        <dbReference type="EMBL" id="MEQ2357231.1"/>
    </source>
</evidence>
<gene>
    <name evidence="1" type="ORF">WMO75_02550</name>
</gene>
<reference evidence="1 2" key="1">
    <citation type="submission" date="2024-03" db="EMBL/GenBank/DDBJ databases">
        <title>Human intestinal bacterial collection.</title>
        <authorList>
            <person name="Pauvert C."/>
            <person name="Hitch T.C.A."/>
            <person name="Clavel T."/>
        </authorList>
    </citation>
    <scope>NUCLEOTIDE SEQUENCE [LARGE SCALE GENOMIC DNA]</scope>
    <source>
        <strain evidence="1 2">CLA-AA-H95</strain>
    </source>
</reference>
<dbReference type="Pfam" id="PF06133">
    <property type="entry name" value="Com_YlbF"/>
    <property type="match status" value="1"/>
</dbReference>
<dbReference type="Proteomes" id="UP001446032">
    <property type="component" value="Unassembled WGS sequence"/>
</dbReference>
<accession>A0ABV1AGZ5</accession>
<proteinExistence type="predicted"/>
<name>A0ABV1AGZ5_9FIRM</name>
<dbReference type="EMBL" id="JBBMEI010000004">
    <property type="protein sequence ID" value="MEQ2357231.1"/>
    <property type="molecule type" value="Genomic_DNA"/>
</dbReference>
<organism evidence="1 2">
    <name type="scientific">Blautia intestinihominis</name>
    <dbReference type="NCBI Taxonomy" id="3133152"/>
    <lineage>
        <taxon>Bacteria</taxon>
        <taxon>Bacillati</taxon>
        <taxon>Bacillota</taxon>
        <taxon>Clostridia</taxon>
        <taxon>Lachnospirales</taxon>
        <taxon>Lachnospiraceae</taxon>
        <taxon>Blautia</taxon>
    </lineage>
</organism>
<dbReference type="InterPro" id="IPR010368">
    <property type="entry name" value="Com_YlbF"/>
</dbReference>
<dbReference type="Gene3D" id="1.20.1500.10">
    <property type="entry name" value="YheA/YmcA-like"/>
    <property type="match status" value="1"/>
</dbReference>